<protein>
    <submittedName>
        <fullName evidence="2">Uncharacterized protein</fullName>
    </submittedName>
</protein>
<sequence>MVGFVAHPGGRDGGAERSGGRRQFRREQRRIGRRGEGKRIHRARV</sequence>
<reference evidence="2 3" key="1">
    <citation type="submission" date="2014-09" db="EMBL/GenBank/DDBJ databases">
        <title>Genome sequences of Lysobacter dokdonensis DS-58.</title>
        <authorList>
            <person name="Kim J.F."/>
            <person name="Kwak M.-J."/>
        </authorList>
    </citation>
    <scope>NUCLEOTIDE SEQUENCE [LARGE SCALE GENOMIC DNA]</scope>
    <source>
        <strain evidence="2 3">DS-58</strain>
    </source>
</reference>
<proteinExistence type="predicted"/>
<evidence type="ECO:0000313" key="3">
    <source>
        <dbReference type="Proteomes" id="UP000030518"/>
    </source>
</evidence>
<keyword evidence="3" id="KW-1185">Reference proteome</keyword>
<evidence type="ECO:0000256" key="1">
    <source>
        <dbReference type="SAM" id="MobiDB-lite"/>
    </source>
</evidence>
<gene>
    <name evidence="2" type="ORF">LF41_1669</name>
</gene>
<accession>A0A0A2WZ93</accession>
<dbReference type="STRING" id="1300345.LF41_1669"/>
<dbReference type="Proteomes" id="UP000030518">
    <property type="component" value="Unassembled WGS sequence"/>
</dbReference>
<name>A0A0A2WZ93_9GAMM</name>
<evidence type="ECO:0000313" key="2">
    <source>
        <dbReference type="EMBL" id="KGQ18309.1"/>
    </source>
</evidence>
<feature type="compositionally biased region" description="Basic and acidic residues" evidence="1">
    <location>
        <begin position="9"/>
        <end position="38"/>
    </location>
</feature>
<comment type="caution">
    <text evidence="2">The sequence shown here is derived from an EMBL/GenBank/DDBJ whole genome shotgun (WGS) entry which is preliminary data.</text>
</comment>
<feature type="region of interest" description="Disordered" evidence="1">
    <location>
        <begin position="1"/>
        <end position="45"/>
    </location>
</feature>
<dbReference type="AlphaFoldDB" id="A0A0A2WZ93"/>
<dbReference type="EMBL" id="JRKJ01000021">
    <property type="protein sequence ID" value="KGQ18309.1"/>
    <property type="molecule type" value="Genomic_DNA"/>
</dbReference>
<organism evidence="2 3">
    <name type="scientific">Lysobacter dokdonensis DS-58</name>
    <dbReference type="NCBI Taxonomy" id="1300345"/>
    <lineage>
        <taxon>Bacteria</taxon>
        <taxon>Pseudomonadati</taxon>
        <taxon>Pseudomonadota</taxon>
        <taxon>Gammaproteobacteria</taxon>
        <taxon>Lysobacterales</taxon>
        <taxon>Lysobacteraceae</taxon>
        <taxon>Noviluteimonas</taxon>
    </lineage>
</organism>